<evidence type="ECO:0000313" key="18">
    <source>
        <dbReference type="EMBL" id="CAL1535783.1"/>
    </source>
</evidence>
<evidence type="ECO:0000256" key="12">
    <source>
        <dbReference type="ARBA" id="ARBA00023128"/>
    </source>
</evidence>
<evidence type="ECO:0000256" key="2">
    <source>
        <dbReference type="ARBA" id="ARBA00004294"/>
    </source>
</evidence>
<dbReference type="GO" id="GO:0005741">
    <property type="term" value="C:mitochondrial outer membrane"/>
    <property type="evidence" value="ECO:0007669"/>
    <property type="project" value="UniProtKB-SubCell"/>
</dbReference>
<evidence type="ECO:0000256" key="13">
    <source>
        <dbReference type="ARBA" id="ARBA00023136"/>
    </source>
</evidence>
<keyword evidence="10 17" id="KW-1133">Transmembrane helix</keyword>
<evidence type="ECO:0000256" key="16">
    <source>
        <dbReference type="ARBA" id="ARBA00049385"/>
    </source>
</evidence>
<evidence type="ECO:0000256" key="8">
    <source>
        <dbReference type="ARBA" id="ARBA00022787"/>
    </source>
</evidence>
<comment type="caution">
    <text evidence="18">The sequence shown here is derived from an EMBL/GenBank/DDBJ whole genome shotgun (WGS) entry which is preliminary data.</text>
</comment>
<dbReference type="Proteomes" id="UP001497497">
    <property type="component" value="Unassembled WGS sequence"/>
</dbReference>
<organism evidence="18 19">
    <name type="scientific">Lymnaea stagnalis</name>
    <name type="common">Great pond snail</name>
    <name type="synonym">Helix stagnalis</name>
    <dbReference type="NCBI Taxonomy" id="6523"/>
    <lineage>
        <taxon>Eukaryota</taxon>
        <taxon>Metazoa</taxon>
        <taxon>Spiralia</taxon>
        <taxon>Lophotrochozoa</taxon>
        <taxon>Mollusca</taxon>
        <taxon>Gastropoda</taxon>
        <taxon>Heterobranchia</taxon>
        <taxon>Euthyneura</taxon>
        <taxon>Panpulmonata</taxon>
        <taxon>Hygrophila</taxon>
        <taxon>Lymnaeoidea</taxon>
        <taxon>Lymnaeidae</taxon>
        <taxon>Lymnaea</taxon>
    </lineage>
</organism>
<evidence type="ECO:0000256" key="7">
    <source>
        <dbReference type="ARBA" id="ARBA00022692"/>
    </source>
</evidence>
<dbReference type="InterPro" id="IPR040162">
    <property type="entry name" value="MGST1-like"/>
</dbReference>
<evidence type="ECO:0000256" key="11">
    <source>
        <dbReference type="ARBA" id="ARBA00022990"/>
    </source>
</evidence>
<evidence type="ECO:0000256" key="15">
    <source>
        <dbReference type="ARBA" id="ARBA00039397"/>
    </source>
</evidence>
<dbReference type="AlphaFoldDB" id="A0AAV2HQK6"/>
<evidence type="ECO:0000256" key="14">
    <source>
        <dbReference type="ARBA" id="ARBA00038540"/>
    </source>
</evidence>
<comment type="function">
    <text evidence="1">Conjugation of reduced glutathione to a wide number of exogenous and endogenous hydrophobic electrophiles.</text>
</comment>
<dbReference type="EMBL" id="CAXITT010000211">
    <property type="protein sequence ID" value="CAL1535783.1"/>
    <property type="molecule type" value="Genomic_DNA"/>
</dbReference>
<evidence type="ECO:0000256" key="3">
    <source>
        <dbReference type="ARBA" id="ARBA00004477"/>
    </source>
</evidence>
<keyword evidence="19" id="KW-1185">Reference proteome</keyword>
<dbReference type="PANTHER" id="PTHR10689">
    <property type="entry name" value="MICROSOMAL GLUTATHIONE S-TRANSFERASE 1"/>
    <property type="match status" value="1"/>
</dbReference>
<evidence type="ECO:0000256" key="1">
    <source>
        <dbReference type="ARBA" id="ARBA00003701"/>
    </source>
</evidence>
<evidence type="ECO:0000313" key="19">
    <source>
        <dbReference type="Proteomes" id="UP001497497"/>
    </source>
</evidence>
<feature type="transmembrane region" description="Helical" evidence="17">
    <location>
        <begin position="128"/>
        <end position="146"/>
    </location>
</feature>
<keyword evidence="11" id="KW-0007">Acetylation</keyword>
<comment type="subunit">
    <text evidence="14">Homotrimer; The trimer binds only one molecule of glutathione.</text>
</comment>
<feature type="transmembrane region" description="Helical" evidence="17">
    <location>
        <begin position="16"/>
        <end position="37"/>
    </location>
</feature>
<protein>
    <recommendedName>
        <fullName evidence="15">Microsomal glutathione S-transferase 1</fullName>
        <ecNumber evidence="5">2.5.1.18</ecNumber>
    </recommendedName>
</protein>
<comment type="subcellular location">
    <subcellularLocation>
        <location evidence="3">Endoplasmic reticulum membrane</location>
        <topology evidence="3">Multi-pass membrane protein</topology>
    </subcellularLocation>
    <subcellularLocation>
        <location evidence="2">Mitochondrion outer membrane</location>
    </subcellularLocation>
</comment>
<name>A0AAV2HQK6_LYMST</name>
<comment type="similarity">
    <text evidence="4">Belongs to the MAPEG family.</text>
</comment>
<sequence>MGYATLNLENPVFRQFIGYAALVLVKTCLMSSITAYYRITRKAFINEEDTASFGKKLQVVLNNPQVERVRRCHLNDLENVIPFVLLGLLYVATGPNQAAASLHFRIFTISRYIHTFVYLLVVPQPARALAFAAGLFVNISMVYSILSQASF</sequence>
<feature type="transmembrane region" description="Helical" evidence="17">
    <location>
        <begin position="77"/>
        <end position="96"/>
    </location>
</feature>
<evidence type="ECO:0000256" key="6">
    <source>
        <dbReference type="ARBA" id="ARBA00022679"/>
    </source>
</evidence>
<dbReference type="SUPFAM" id="SSF161084">
    <property type="entry name" value="MAPEG domain-like"/>
    <property type="match status" value="1"/>
</dbReference>
<comment type="catalytic activity">
    <reaction evidence="16">
        <text>RX + glutathione = an S-substituted glutathione + a halide anion + H(+)</text>
        <dbReference type="Rhea" id="RHEA:16437"/>
        <dbReference type="ChEBI" id="CHEBI:15378"/>
        <dbReference type="ChEBI" id="CHEBI:16042"/>
        <dbReference type="ChEBI" id="CHEBI:17792"/>
        <dbReference type="ChEBI" id="CHEBI:57925"/>
        <dbReference type="ChEBI" id="CHEBI:90779"/>
        <dbReference type="EC" id="2.5.1.18"/>
    </reaction>
    <physiologicalReaction direction="left-to-right" evidence="16">
        <dbReference type="Rhea" id="RHEA:16438"/>
    </physiologicalReaction>
</comment>
<keyword evidence="9" id="KW-0256">Endoplasmic reticulum</keyword>
<evidence type="ECO:0000256" key="17">
    <source>
        <dbReference type="SAM" id="Phobius"/>
    </source>
</evidence>
<dbReference type="GO" id="GO:0005789">
    <property type="term" value="C:endoplasmic reticulum membrane"/>
    <property type="evidence" value="ECO:0007669"/>
    <property type="project" value="UniProtKB-SubCell"/>
</dbReference>
<dbReference type="Pfam" id="PF01124">
    <property type="entry name" value="MAPEG"/>
    <property type="match status" value="1"/>
</dbReference>
<dbReference type="GO" id="GO:0004364">
    <property type="term" value="F:glutathione transferase activity"/>
    <property type="evidence" value="ECO:0007669"/>
    <property type="project" value="UniProtKB-EC"/>
</dbReference>
<reference evidence="18 19" key="1">
    <citation type="submission" date="2024-04" db="EMBL/GenBank/DDBJ databases">
        <authorList>
            <consortium name="Genoscope - CEA"/>
            <person name="William W."/>
        </authorList>
    </citation>
    <scope>NUCLEOTIDE SEQUENCE [LARGE SCALE GENOMIC DNA]</scope>
</reference>
<keyword evidence="6" id="KW-0808">Transferase</keyword>
<keyword evidence="12" id="KW-0496">Mitochondrion</keyword>
<evidence type="ECO:0000256" key="10">
    <source>
        <dbReference type="ARBA" id="ARBA00022989"/>
    </source>
</evidence>
<dbReference type="InterPro" id="IPR001129">
    <property type="entry name" value="Membr-assoc_MAPEG"/>
</dbReference>
<dbReference type="PANTHER" id="PTHR10689:SF6">
    <property type="entry name" value="MICROSOMAL GLUTATHIONE S-TRANSFERASE 1"/>
    <property type="match status" value="1"/>
</dbReference>
<gene>
    <name evidence="18" type="ORF">GSLYS_00009743001</name>
</gene>
<dbReference type="Gene3D" id="1.20.120.550">
    <property type="entry name" value="Membrane associated eicosanoid/glutathione metabolism-like domain"/>
    <property type="match status" value="1"/>
</dbReference>
<keyword evidence="7 17" id="KW-0812">Transmembrane</keyword>
<evidence type="ECO:0000256" key="9">
    <source>
        <dbReference type="ARBA" id="ARBA00022824"/>
    </source>
</evidence>
<evidence type="ECO:0000256" key="5">
    <source>
        <dbReference type="ARBA" id="ARBA00012452"/>
    </source>
</evidence>
<dbReference type="EC" id="2.5.1.18" evidence="5"/>
<keyword evidence="8" id="KW-1000">Mitochondrion outer membrane</keyword>
<accession>A0AAV2HQK6</accession>
<evidence type="ECO:0000256" key="4">
    <source>
        <dbReference type="ARBA" id="ARBA00010459"/>
    </source>
</evidence>
<proteinExistence type="inferred from homology"/>
<dbReference type="FunFam" id="1.20.120.550:FF:000002">
    <property type="entry name" value="Microsomal glutathione S-transferase 1"/>
    <property type="match status" value="1"/>
</dbReference>
<dbReference type="InterPro" id="IPR023352">
    <property type="entry name" value="MAPEG-like_dom_sf"/>
</dbReference>
<keyword evidence="13 17" id="KW-0472">Membrane</keyword>